<accession>A0ABT7VPG1</accession>
<name>A0ABT7VPG1_9LACO</name>
<dbReference type="EMBL" id="JAUDEO010000051">
    <property type="protein sequence ID" value="MDM8334466.1"/>
    <property type="molecule type" value="Genomic_DNA"/>
</dbReference>
<evidence type="ECO:0008006" key="4">
    <source>
        <dbReference type="Google" id="ProtNLM"/>
    </source>
</evidence>
<organism evidence="2 3">
    <name type="scientific">Limosilactobacillus panis</name>
    <dbReference type="NCBI Taxonomy" id="47493"/>
    <lineage>
        <taxon>Bacteria</taxon>
        <taxon>Bacillati</taxon>
        <taxon>Bacillota</taxon>
        <taxon>Bacilli</taxon>
        <taxon>Lactobacillales</taxon>
        <taxon>Lactobacillaceae</taxon>
        <taxon>Limosilactobacillus</taxon>
    </lineage>
</organism>
<sequence>MNELDSIKRVNRILVQIAENQDQLERLNELDNKVASNRQELDSSYIKIPLTKRRLFDDLGIIKHNVPTLLERDRQLVGSYNKLLKQFKELAAFIDEEIDQLAADNGIAVTGNCFDKLSQIVKALNIGERPYIPD</sequence>
<reference evidence="2 3" key="3">
    <citation type="submission" date="2023-06" db="EMBL/GenBank/DDBJ databases">
        <authorList>
            <person name="Zeman M."/>
            <person name="Kubasova T."/>
            <person name="Jahodarova E."/>
            <person name="Nykrynova M."/>
            <person name="Rychlik I."/>
        </authorList>
    </citation>
    <scope>NUCLEOTIDE SEQUENCE [LARGE SCALE GENOMIC DNA]</scope>
    <source>
        <strain evidence="2 3">105_WCHN</strain>
    </source>
</reference>
<feature type="coiled-coil region" evidence="1">
    <location>
        <begin position="10"/>
        <end position="40"/>
    </location>
</feature>
<comment type="caution">
    <text evidence="2">The sequence shown here is derived from an EMBL/GenBank/DDBJ whole genome shotgun (WGS) entry which is preliminary data.</text>
</comment>
<dbReference type="RefSeq" id="WP_289561006.1">
    <property type="nucleotide sequence ID" value="NZ_JAUDEO010000051.1"/>
</dbReference>
<dbReference type="Proteomes" id="UP001529423">
    <property type="component" value="Unassembled WGS sequence"/>
</dbReference>
<keyword evidence="1" id="KW-0175">Coiled coil</keyword>
<keyword evidence="3" id="KW-1185">Reference proteome</keyword>
<proteinExistence type="predicted"/>
<reference evidence="2 3" key="2">
    <citation type="submission" date="2023-06" db="EMBL/GenBank/DDBJ databases">
        <title>Identification and characterization of horizontal gene transfer across gut microbiota members of farm animals based on homology search.</title>
        <authorList>
            <person name="Schwarzerova J."/>
            <person name="Nykrynova M."/>
            <person name="Jureckova K."/>
            <person name="Cejkova D."/>
            <person name="Rychlik I."/>
        </authorList>
    </citation>
    <scope>NUCLEOTIDE SEQUENCE [LARGE SCALE GENOMIC DNA]</scope>
    <source>
        <strain evidence="2 3">105_WCHN</strain>
    </source>
</reference>
<evidence type="ECO:0000256" key="1">
    <source>
        <dbReference type="SAM" id="Coils"/>
    </source>
</evidence>
<gene>
    <name evidence="2" type="ORF">QUW46_07785</name>
</gene>
<evidence type="ECO:0000313" key="2">
    <source>
        <dbReference type="EMBL" id="MDM8334466.1"/>
    </source>
</evidence>
<evidence type="ECO:0000313" key="3">
    <source>
        <dbReference type="Proteomes" id="UP001529423"/>
    </source>
</evidence>
<protein>
    <recommendedName>
        <fullName evidence="4">Flagellar protein FlgN</fullName>
    </recommendedName>
</protein>
<reference evidence="3" key="1">
    <citation type="submission" date="2023-06" db="EMBL/GenBank/DDBJ databases">
        <title>Identification and characterization of horizontal gene transfer across gut microbiota members of farm animals based on homology search.</title>
        <authorList>
            <person name="Zeman M."/>
            <person name="Kubasova T."/>
            <person name="Jahodarova E."/>
            <person name="Nykrynova M."/>
            <person name="Rychlik I."/>
        </authorList>
    </citation>
    <scope>NUCLEOTIDE SEQUENCE [LARGE SCALE GENOMIC DNA]</scope>
    <source>
        <strain evidence="3">105_WCHN</strain>
    </source>
</reference>